<accession>A0A2D0NH23</accession>
<dbReference type="EMBL" id="PDUD01000009">
    <property type="protein sequence ID" value="PHN07686.1"/>
    <property type="molecule type" value="Genomic_DNA"/>
</dbReference>
<dbReference type="AlphaFoldDB" id="A0A2D0NH23"/>
<dbReference type="Gene3D" id="2.170.130.10">
    <property type="entry name" value="TonB-dependent receptor, plug domain"/>
    <property type="match status" value="1"/>
</dbReference>
<evidence type="ECO:0000259" key="9">
    <source>
        <dbReference type="Pfam" id="PF16344"/>
    </source>
</evidence>
<keyword evidence="5 7" id="KW-0472">Membrane</keyword>
<comment type="subcellular location">
    <subcellularLocation>
        <location evidence="1 7">Cell outer membrane</location>
        <topology evidence="1 7">Multi-pass membrane protein</topology>
    </subcellularLocation>
</comment>
<dbReference type="SUPFAM" id="SSF56935">
    <property type="entry name" value="Porins"/>
    <property type="match status" value="1"/>
</dbReference>
<evidence type="ECO:0000313" key="11">
    <source>
        <dbReference type="Proteomes" id="UP000223913"/>
    </source>
</evidence>
<dbReference type="InterPro" id="IPR037066">
    <property type="entry name" value="Plug_dom_sf"/>
</dbReference>
<keyword evidence="3 7" id="KW-1134">Transmembrane beta strand</keyword>
<comment type="similarity">
    <text evidence="7">Belongs to the TonB-dependent receptor family.</text>
</comment>
<name>A0A2D0NH23_FLAN2</name>
<evidence type="ECO:0000256" key="5">
    <source>
        <dbReference type="ARBA" id="ARBA00023136"/>
    </source>
</evidence>
<dbReference type="GO" id="GO:0009279">
    <property type="term" value="C:cell outer membrane"/>
    <property type="evidence" value="ECO:0007669"/>
    <property type="project" value="UniProtKB-SubCell"/>
</dbReference>
<protein>
    <submittedName>
        <fullName evidence="10">SusC/RagA family TonB-linked outer membrane protein</fullName>
    </submittedName>
</protein>
<evidence type="ECO:0000313" key="10">
    <source>
        <dbReference type="EMBL" id="PHN07686.1"/>
    </source>
</evidence>
<proteinExistence type="inferred from homology"/>
<evidence type="ECO:0000256" key="1">
    <source>
        <dbReference type="ARBA" id="ARBA00004571"/>
    </source>
</evidence>
<dbReference type="Gene3D" id="3.55.50.30">
    <property type="match status" value="1"/>
</dbReference>
<evidence type="ECO:0000256" key="7">
    <source>
        <dbReference type="PROSITE-ProRule" id="PRU01360"/>
    </source>
</evidence>
<keyword evidence="4 7" id="KW-0812">Transmembrane</keyword>
<evidence type="ECO:0000256" key="2">
    <source>
        <dbReference type="ARBA" id="ARBA00022448"/>
    </source>
</evidence>
<keyword evidence="2 7" id="KW-0813">Transport</keyword>
<dbReference type="RefSeq" id="WP_099149132.1">
    <property type="nucleotide sequence ID" value="NZ_PDUD01000009.1"/>
</dbReference>
<dbReference type="Gene3D" id="2.40.170.20">
    <property type="entry name" value="TonB-dependent receptor, beta-barrel domain"/>
    <property type="match status" value="1"/>
</dbReference>
<dbReference type="OrthoDB" id="9768177at2"/>
<gene>
    <name evidence="10" type="ORF">CRP01_06190</name>
</gene>
<dbReference type="Pfam" id="PF07715">
    <property type="entry name" value="Plug"/>
    <property type="match status" value="1"/>
</dbReference>
<keyword evidence="11" id="KW-1185">Reference proteome</keyword>
<dbReference type="PROSITE" id="PS52016">
    <property type="entry name" value="TONB_DEPENDENT_REC_3"/>
    <property type="match status" value="1"/>
</dbReference>
<sequence>MELKAGFKQILVIILLCIGLSPLPGNNYLPQNQPLNEVLDQISEKYQVIITYNAKLLSNIKVKFEFKADESLEVAVNRALNSTGLRYKQLTEKYYVVFKETRSNKKNIKKLQRKFKQIQKLEQEENLQVQQNIDNHRGRRLGAILNAAEEALKERDITGTVLDEEGLPLIGASVKVKGAATGTVTDLDGKFSLTIADDVKYLEVSYIGYTTQEIAIGNASIVEIVLLSNVTELDEIVVVGYGTQQKSDLTGSVARANIESFRESPNVSVVQSLQGTVPGLNIGQVDATGENPSISVRGSTTINGNQNVLIVVDGIIFTGSLNELNPTDIESIDVLKDPSSMAIYGAQAANGVILIKTKGGKKASKPAFTYTASYTTQNPSNELTVFDREGFINKSFDIDWETSFEAPDYTRLRSDWTYDDIVTDPPLRAGFENGTNYDWWDNATNSGYINAHNLSVRGSEGKVSYFLSGGYTDQKGYILNDEFQRVTTRINIENEILDWFTIGAQTFGSFSDYSGTSPSLGLLSRMTPLVTPWDDNGEFIPNPNGANLDNPFLFSLADDFDKRNSIFGNFFADIDVPFIEGLNFRLNFGNNYRWNRQYNSNTYANSAAGSADKINNSWYDWTLDNILSYKRTFNEIHNLDVTLVYGRRERFFEQTAALGSNYNNLRLSYNDLGLGGIQLINSSAWNESYIYQMGRINYKFNYKYLVTATIRRDGFSGFARNEKTALFPSLGLGWVISEEPFMDASWINNLKLRFSYGTNGNLVGRYSSLARLASFPAYVFGDGGTTLFGQEIQNLANPNLSWETTTGSNFGLDFILFDNKLSGSIDYYATTTSDLIFDVSIPQITGFNRITTNVGEIDNRGLELTLNTTVMNRSDWNWNVTFNLASNQNKIVSLIDLDADDDGQEDDLVASGLFLGESINSVFTYESDGIIQLGEETPTGFFVGTHRIVDQNGDGAITPNDRVIIGRQEPAYRFGILNEIKFRNFTFRFFINSIQGGKDGYLGRNMLDGFGSGDNIRRNNFWTQFDYWTPANPNARYRRLDQEPAVDYIYYGDRSFIRLQDITLAYDFDGDFLQGIGFDRLKLFVSGKNLKTWTQWEGWDPETGLGFGASGRPVLKGISVGLDATF</sequence>
<dbReference type="Pfam" id="PF13715">
    <property type="entry name" value="CarbopepD_reg_2"/>
    <property type="match status" value="1"/>
</dbReference>
<evidence type="ECO:0000256" key="4">
    <source>
        <dbReference type="ARBA" id="ARBA00022692"/>
    </source>
</evidence>
<dbReference type="Proteomes" id="UP000223913">
    <property type="component" value="Unassembled WGS sequence"/>
</dbReference>
<dbReference type="NCBIfam" id="TIGR04056">
    <property type="entry name" value="OMP_RagA_SusC"/>
    <property type="match status" value="1"/>
</dbReference>
<organism evidence="10 11">
    <name type="scientific">Flavilitoribacter nigricans (strain ATCC 23147 / DSM 23189 / NBRC 102662 / NCIMB 1420 / SS-2)</name>
    <name type="common">Lewinella nigricans</name>
    <dbReference type="NCBI Taxonomy" id="1122177"/>
    <lineage>
        <taxon>Bacteria</taxon>
        <taxon>Pseudomonadati</taxon>
        <taxon>Bacteroidota</taxon>
        <taxon>Saprospiria</taxon>
        <taxon>Saprospirales</taxon>
        <taxon>Lewinellaceae</taxon>
        <taxon>Flavilitoribacter</taxon>
    </lineage>
</organism>
<dbReference type="InterPro" id="IPR023996">
    <property type="entry name" value="TonB-dep_OMP_SusC/RagA"/>
</dbReference>
<dbReference type="SUPFAM" id="SSF49464">
    <property type="entry name" value="Carboxypeptidase regulatory domain-like"/>
    <property type="match status" value="1"/>
</dbReference>
<feature type="domain" description="TonB-dependent receptor plug" evidence="8">
    <location>
        <begin position="246"/>
        <end position="352"/>
    </location>
</feature>
<feature type="domain" description="Protein FecR C-terminal" evidence="9">
    <location>
        <begin position="31"/>
        <end position="90"/>
    </location>
</feature>
<dbReference type="Pfam" id="PF16344">
    <property type="entry name" value="FecR_C"/>
    <property type="match status" value="1"/>
</dbReference>
<comment type="caution">
    <text evidence="10">The sequence shown here is derived from an EMBL/GenBank/DDBJ whole genome shotgun (WGS) entry which is preliminary data.</text>
</comment>
<dbReference type="InterPro" id="IPR008969">
    <property type="entry name" value="CarboxyPept-like_regulatory"/>
</dbReference>
<dbReference type="InterPro" id="IPR023997">
    <property type="entry name" value="TonB-dep_OMP_SusC/RagA_CS"/>
</dbReference>
<evidence type="ECO:0000256" key="6">
    <source>
        <dbReference type="ARBA" id="ARBA00023237"/>
    </source>
</evidence>
<evidence type="ECO:0000256" key="3">
    <source>
        <dbReference type="ARBA" id="ARBA00022452"/>
    </source>
</evidence>
<dbReference type="InterPro" id="IPR036942">
    <property type="entry name" value="Beta-barrel_TonB_sf"/>
</dbReference>
<dbReference type="FunFam" id="2.60.40.1120:FF:000003">
    <property type="entry name" value="Outer membrane protein Omp121"/>
    <property type="match status" value="1"/>
</dbReference>
<evidence type="ECO:0000259" key="8">
    <source>
        <dbReference type="Pfam" id="PF07715"/>
    </source>
</evidence>
<dbReference type="InterPro" id="IPR032508">
    <property type="entry name" value="FecR_C"/>
</dbReference>
<dbReference type="Gene3D" id="2.60.40.1120">
    <property type="entry name" value="Carboxypeptidase-like, regulatory domain"/>
    <property type="match status" value="1"/>
</dbReference>
<reference evidence="10 11" key="1">
    <citation type="submission" date="2017-10" db="EMBL/GenBank/DDBJ databases">
        <title>The draft genome sequence of Lewinella nigricans NBRC 102662.</title>
        <authorList>
            <person name="Wang K."/>
        </authorList>
    </citation>
    <scope>NUCLEOTIDE SEQUENCE [LARGE SCALE GENOMIC DNA]</scope>
    <source>
        <strain evidence="10 11">NBRC 102662</strain>
    </source>
</reference>
<dbReference type="InterPro" id="IPR012910">
    <property type="entry name" value="Plug_dom"/>
</dbReference>
<dbReference type="InterPro" id="IPR039426">
    <property type="entry name" value="TonB-dep_rcpt-like"/>
</dbReference>
<dbReference type="NCBIfam" id="TIGR04057">
    <property type="entry name" value="SusC_RagA_signa"/>
    <property type="match status" value="1"/>
</dbReference>
<keyword evidence="6 7" id="KW-0998">Cell outer membrane</keyword>